<evidence type="ECO:0000256" key="8">
    <source>
        <dbReference type="ARBA" id="ARBA00022989"/>
    </source>
</evidence>
<dbReference type="CDD" id="cd06225">
    <property type="entry name" value="HAMP"/>
    <property type="match status" value="1"/>
</dbReference>
<dbReference type="Pfam" id="PF02518">
    <property type="entry name" value="HATPase_c"/>
    <property type="match status" value="1"/>
</dbReference>
<keyword evidence="7 11" id="KW-0418">Kinase</keyword>
<dbReference type="InterPro" id="IPR003594">
    <property type="entry name" value="HATPase_dom"/>
</dbReference>
<evidence type="ECO:0000256" key="3">
    <source>
        <dbReference type="ARBA" id="ARBA00012438"/>
    </source>
</evidence>
<dbReference type="InterPro" id="IPR003660">
    <property type="entry name" value="HAMP_dom"/>
</dbReference>
<dbReference type="PANTHER" id="PTHR45436:SF5">
    <property type="entry name" value="SENSOR HISTIDINE KINASE TRCS"/>
    <property type="match status" value="1"/>
</dbReference>
<dbReference type="PRINTS" id="PR00344">
    <property type="entry name" value="BCTRLSENSOR"/>
</dbReference>
<accession>A0A4Z0HHH6</accession>
<sequence>MMSPAAMRRQRLRMRPRPRHWGIATRSAIVAATVVLVALVVAGAGLTGLLNHYLVSGIDDAAATRLHDITMALRAEPPSDFDGALLDTDQRVVAIQILTDDDTVAFSSTDAPRAPLVPAAAVGPKPTRVSDDSVPDDDLRIIGRQIDTPHGHYTVLVAGSSELAENTVQAVALLLCASAPLVIAVVAVVTYVLVKRSLRSVDAIRARVAEISTSDLAERVPQPDSHDEIAALADTMNKMLARLETGHNAQRQFVGDASHELRSPLATIISALDVAQAHPELLDQDLLEQTLVPEAQRMQSLIDDLLLLARADEQGLQLRMEELDLGPVIETDADRLRRATRLAVHTDIGETRLSGNARALARVLRNLTDNAARHAHSRIDVTSREQDGTVELIIADDGPGIPESDRLRVFDRFVRLDSDRSRNGGGTGLGLAIVSEIVAAHGGSIAMTERPGGGTAVRVQLPVRRSSDSSR</sequence>
<dbReference type="InterPro" id="IPR050428">
    <property type="entry name" value="TCS_sensor_his_kinase"/>
</dbReference>
<comment type="caution">
    <text evidence="11">The sequence shown here is derived from an EMBL/GenBank/DDBJ whole genome shotgun (WGS) entry which is preliminary data.</text>
</comment>
<reference evidence="11 12" key="1">
    <citation type="submission" date="2018-12" db="EMBL/GenBank/DDBJ databases">
        <title>Draft genome sequences of Mycolicibacterium peregrinum isolated from a pig with lymphadenitis and from soil on the same Japanese pig farm.</title>
        <authorList>
            <person name="Komatsu T."/>
            <person name="Ohya K."/>
            <person name="Sawai K."/>
            <person name="Odoi J.O."/>
            <person name="Otsu K."/>
            <person name="Ota A."/>
            <person name="Ito T."/>
            <person name="Kawai M."/>
            <person name="Maruyama F."/>
        </authorList>
    </citation>
    <scope>NUCLEOTIDE SEQUENCE [LARGE SCALE GENOMIC DNA]</scope>
    <source>
        <strain evidence="11 12">138</strain>
    </source>
</reference>
<dbReference type="GO" id="GO:0005886">
    <property type="term" value="C:plasma membrane"/>
    <property type="evidence" value="ECO:0007669"/>
    <property type="project" value="UniProtKB-SubCell"/>
</dbReference>
<dbReference type="GO" id="GO:0000155">
    <property type="term" value="F:phosphorelay sensor kinase activity"/>
    <property type="evidence" value="ECO:0007669"/>
    <property type="project" value="InterPro"/>
</dbReference>
<dbReference type="Gene3D" id="3.30.565.10">
    <property type="entry name" value="Histidine kinase-like ATPase, C-terminal domain"/>
    <property type="match status" value="1"/>
</dbReference>
<dbReference type="SUPFAM" id="SSF47384">
    <property type="entry name" value="Homodimeric domain of signal transducing histidine kinase"/>
    <property type="match status" value="1"/>
</dbReference>
<dbReference type="InterPro" id="IPR036890">
    <property type="entry name" value="HATPase_C_sf"/>
</dbReference>
<comment type="subcellular location">
    <subcellularLocation>
        <location evidence="2">Cell membrane</location>
    </subcellularLocation>
</comment>
<dbReference type="SMART" id="SM00388">
    <property type="entry name" value="HisKA"/>
    <property type="match status" value="1"/>
</dbReference>
<evidence type="ECO:0000256" key="9">
    <source>
        <dbReference type="ARBA" id="ARBA00023012"/>
    </source>
</evidence>
<dbReference type="Gene3D" id="1.10.287.130">
    <property type="match status" value="1"/>
</dbReference>
<dbReference type="RefSeq" id="WP_135362274.1">
    <property type="nucleotide sequence ID" value="NZ_RWJZ01000027.1"/>
</dbReference>
<evidence type="ECO:0000256" key="2">
    <source>
        <dbReference type="ARBA" id="ARBA00004236"/>
    </source>
</evidence>
<keyword evidence="4" id="KW-0597">Phosphoprotein</keyword>
<dbReference type="Pfam" id="PF00512">
    <property type="entry name" value="HisKA"/>
    <property type="match status" value="1"/>
</dbReference>
<proteinExistence type="predicted"/>
<dbReference type="PROSITE" id="PS50885">
    <property type="entry name" value="HAMP"/>
    <property type="match status" value="1"/>
</dbReference>
<dbReference type="InterPro" id="IPR005467">
    <property type="entry name" value="His_kinase_dom"/>
</dbReference>
<keyword evidence="6" id="KW-0812">Transmembrane</keyword>
<dbReference type="CDD" id="cd00075">
    <property type="entry name" value="HATPase"/>
    <property type="match status" value="1"/>
</dbReference>
<dbReference type="SMART" id="SM00304">
    <property type="entry name" value="HAMP"/>
    <property type="match status" value="1"/>
</dbReference>
<evidence type="ECO:0000313" key="11">
    <source>
        <dbReference type="EMBL" id="TGB36171.1"/>
    </source>
</evidence>
<keyword evidence="8" id="KW-1133">Transmembrane helix</keyword>
<dbReference type="SUPFAM" id="SSF158472">
    <property type="entry name" value="HAMP domain-like"/>
    <property type="match status" value="1"/>
</dbReference>
<keyword evidence="9" id="KW-0902">Two-component regulatory system</keyword>
<evidence type="ECO:0000256" key="6">
    <source>
        <dbReference type="ARBA" id="ARBA00022692"/>
    </source>
</evidence>
<dbReference type="CDD" id="cd00082">
    <property type="entry name" value="HisKA"/>
    <property type="match status" value="1"/>
</dbReference>
<dbReference type="PANTHER" id="PTHR45436">
    <property type="entry name" value="SENSOR HISTIDINE KINASE YKOH"/>
    <property type="match status" value="1"/>
</dbReference>
<evidence type="ECO:0000256" key="4">
    <source>
        <dbReference type="ARBA" id="ARBA00022553"/>
    </source>
</evidence>
<name>A0A4Z0HHH6_MYCPR</name>
<dbReference type="Pfam" id="PF00672">
    <property type="entry name" value="HAMP"/>
    <property type="match status" value="1"/>
</dbReference>
<dbReference type="InterPro" id="IPR036097">
    <property type="entry name" value="HisK_dim/P_sf"/>
</dbReference>
<dbReference type="EMBL" id="RWKA01000027">
    <property type="protein sequence ID" value="TGB36171.1"/>
    <property type="molecule type" value="Genomic_DNA"/>
</dbReference>
<protein>
    <recommendedName>
        <fullName evidence="3">histidine kinase</fullName>
        <ecNumber evidence="3">2.7.13.3</ecNumber>
    </recommendedName>
</protein>
<dbReference type="Gene3D" id="6.10.340.10">
    <property type="match status" value="1"/>
</dbReference>
<evidence type="ECO:0000313" key="12">
    <source>
        <dbReference type="Proteomes" id="UP000297792"/>
    </source>
</evidence>
<dbReference type="Proteomes" id="UP000297792">
    <property type="component" value="Unassembled WGS sequence"/>
</dbReference>
<evidence type="ECO:0000256" key="10">
    <source>
        <dbReference type="ARBA" id="ARBA00023136"/>
    </source>
</evidence>
<dbReference type="EC" id="2.7.13.3" evidence="3"/>
<dbReference type="InterPro" id="IPR004358">
    <property type="entry name" value="Sig_transdc_His_kin-like_C"/>
</dbReference>
<dbReference type="AlphaFoldDB" id="A0A4Z0HHH6"/>
<dbReference type="SMART" id="SM00387">
    <property type="entry name" value="HATPase_c"/>
    <property type="match status" value="1"/>
</dbReference>
<dbReference type="InterPro" id="IPR003661">
    <property type="entry name" value="HisK_dim/P_dom"/>
</dbReference>
<gene>
    <name evidence="11" type="ORF">EJD98_30120</name>
</gene>
<evidence type="ECO:0000256" key="1">
    <source>
        <dbReference type="ARBA" id="ARBA00000085"/>
    </source>
</evidence>
<comment type="catalytic activity">
    <reaction evidence="1">
        <text>ATP + protein L-histidine = ADP + protein N-phospho-L-histidine.</text>
        <dbReference type="EC" id="2.7.13.3"/>
    </reaction>
</comment>
<dbReference type="SUPFAM" id="SSF55874">
    <property type="entry name" value="ATPase domain of HSP90 chaperone/DNA topoisomerase II/histidine kinase"/>
    <property type="match status" value="1"/>
</dbReference>
<evidence type="ECO:0000256" key="5">
    <source>
        <dbReference type="ARBA" id="ARBA00022679"/>
    </source>
</evidence>
<organism evidence="11 12">
    <name type="scientific">Mycolicibacterium peregrinum</name>
    <name type="common">Mycobacterium peregrinum</name>
    <dbReference type="NCBI Taxonomy" id="43304"/>
    <lineage>
        <taxon>Bacteria</taxon>
        <taxon>Bacillati</taxon>
        <taxon>Actinomycetota</taxon>
        <taxon>Actinomycetes</taxon>
        <taxon>Mycobacteriales</taxon>
        <taxon>Mycobacteriaceae</taxon>
        <taxon>Mycolicibacterium</taxon>
    </lineage>
</organism>
<dbReference type="PROSITE" id="PS50109">
    <property type="entry name" value="HIS_KIN"/>
    <property type="match status" value="1"/>
</dbReference>
<keyword evidence="12" id="KW-1185">Reference proteome</keyword>
<keyword evidence="5" id="KW-0808">Transferase</keyword>
<keyword evidence="10" id="KW-0472">Membrane</keyword>
<evidence type="ECO:0000256" key="7">
    <source>
        <dbReference type="ARBA" id="ARBA00022777"/>
    </source>
</evidence>